<keyword evidence="10" id="KW-0418">Kinase</keyword>
<keyword evidence="13" id="KW-0472">Membrane</keyword>
<evidence type="ECO:0000256" key="12">
    <source>
        <dbReference type="ARBA" id="ARBA00022989"/>
    </source>
</evidence>
<keyword evidence="6" id="KW-0812">Transmembrane</keyword>
<keyword evidence="4" id="KW-0433">Leucine-rich repeat</keyword>
<dbReference type="InterPro" id="IPR000719">
    <property type="entry name" value="Prot_kinase_dom"/>
</dbReference>
<keyword evidence="8" id="KW-0677">Repeat</keyword>
<evidence type="ECO:0000256" key="11">
    <source>
        <dbReference type="ARBA" id="ARBA00022840"/>
    </source>
</evidence>
<evidence type="ECO:0000313" key="20">
    <source>
        <dbReference type="Proteomes" id="UP000823388"/>
    </source>
</evidence>
<dbReference type="PROSITE" id="PS00107">
    <property type="entry name" value="PROTEIN_KINASE_ATP"/>
    <property type="match status" value="1"/>
</dbReference>
<keyword evidence="9 15" id="KW-0547">Nucleotide-binding</keyword>
<reference evidence="19" key="1">
    <citation type="submission" date="2020-05" db="EMBL/GenBank/DDBJ databases">
        <title>WGS assembly of Panicum virgatum.</title>
        <authorList>
            <person name="Lovell J.T."/>
            <person name="Jenkins J."/>
            <person name="Shu S."/>
            <person name="Juenger T.E."/>
            <person name="Schmutz J."/>
        </authorList>
    </citation>
    <scope>NUCLEOTIDE SEQUENCE</scope>
    <source>
        <strain evidence="19">AP13</strain>
    </source>
</reference>
<dbReference type="Pfam" id="PF07714">
    <property type="entry name" value="PK_Tyr_Ser-Thr"/>
    <property type="match status" value="1"/>
</dbReference>
<feature type="binding site" evidence="15">
    <location>
        <position position="623"/>
    </location>
    <ligand>
        <name>ATP</name>
        <dbReference type="ChEBI" id="CHEBI:30616"/>
    </ligand>
</feature>
<dbReference type="InterPro" id="IPR024788">
    <property type="entry name" value="Malectin-like_Carb-bd_dom"/>
</dbReference>
<feature type="region of interest" description="Disordered" evidence="16">
    <location>
        <begin position="900"/>
        <end position="920"/>
    </location>
</feature>
<evidence type="ECO:0000256" key="17">
    <source>
        <dbReference type="SAM" id="SignalP"/>
    </source>
</evidence>
<keyword evidence="3" id="KW-0597">Phosphoprotein</keyword>
<dbReference type="Gene3D" id="1.10.510.10">
    <property type="entry name" value="Transferase(Phosphotransferase) domain 1"/>
    <property type="match status" value="1"/>
</dbReference>
<gene>
    <name evidence="19" type="ORF">PVAP13_3KG333600</name>
</gene>
<evidence type="ECO:0000256" key="7">
    <source>
        <dbReference type="ARBA" id="ARBA00022729"/>
    </source>
</evidence>
<dbReference type="GO" id="GO:0004674">
    <property type="term" value="F:protein serine/threonine kinase activity"/>
    <property type="evidence" value="ECO:0007669"/>
    <property type="project" value="UniProtKB-KW"/>
</dbReference>
<evidence type="ECO:0000256" key="15">
    <source>
        <dbReference type="PROSITE-ProRule" id="PRU10141"/>
    </source>
</evidence>
<dbReference type="FunFam" id="1.10.510.10:FF:000146">
    <property type="entry name" value="LRR receptor-like serine/threonine-protein kinase IOS1"/>
    <property type="match status" value="1"/>
</dbReference>
<dbReference type="GO" id="GO:0005524">
    <property type="term" value="F:ATP binding"/>
    <property type="evidence" value="ECO:0007669"/>
    <property type="project" value="UniProtKB-UniRule"/>
</dbReference>
<dbReference type="PANTHER" id="PTHR45631:SF114">
    <property type="entry name" value="OS05G0525800 PROTEIN"/>
    <property type="match status" value="1"/>
</dbReference>
<evidence type="ECO:0000256" key="2">
    <source>
        <dbReference type="ARBA" id="ARBA00022527"/>
    </source>
</evidence>
<keyword evidence="5" id="KW-0808">Transferase</keyword>
<feature type="signal peptide" evidence="17">
    <location>
        <begin position="1"/>
        <end position="27"/>
    </location>
</feature>
<evidence type="ECO:0000256" key="10">
    <source>
        <dbReference type="ARBA" id="ARBA00022777"/>
    </source>
</evidence>
<feature type="region of interest" description="Disordered" evidence="16">
    <location>
        <begin position="534"/>
        <end position="576"/>
    </location>
</feature>
<evidence type="ECO:0000256" key="16">
    <source>
        <dbReference type="SAM" id="MobiDB-lite"/>
    </source>
</evidence>
<dbReference type="GO" id="GO:0005886">
    <property type="term" value="C:plasma membrane"/>
    <property type="evidence" value="ECO:0007669"/>
    <property type="project" value="UniProtKB-SubCell"/>
</dbReference>
<dbReference type="InterPro" id="IPR032675">
    <property type="entry name" value="LRR_dom_sf"/>
</dbReference>
<evidence type="ECO:0000313" key="19">
    <source>
        <dbReference type="EMBL" id="KAG2626252.1"/>
    </source>
</evidence>
<proteinExistence type="predicted"/>
<evidence type="ECO:0000256" key="14">
    <source>
        <dbReference type="ARBA" id="ARBA00023170"/>
    </source>
</evidence>
<feature type="chain" id="PRO_5035828773" description="Protein kinase domain-containing protein" evidence="17">
    <location>
        <begin position="28"/>
        <end position="920"/>
    </location>
</feature>
<evidence type="ECO:0000256" key="1">
    <source>
        <dbReference type="ARBA" id="ARBA00004162"/>
    </source>
</evidence>
<dbReference type="PROSITE" id="PS50011">
    <property type="entry name" value="PROTEIN_KINASE_DOM"/>
    <property type="match status" value="1"/>
</dbReference>
<dbReference type="Pfam" id="PF12819">
    <property type="entry name" value="Malectin_like"/>
    <property type="match status" value="1"/>
</dbReference>
<keyword evidence="7 17" id="KW-0732">Signal</keyword>
<dbReference type="SUPFAM" id="SSF56112">
    <property type="entry name" value="Protein kinase-like (PK-like)"/>
    <property type="match status" value="1"/>
</dbReference>
<evidence type="ECO:0000256" key="3">
    <source>
        <dbReference type="ARBA" id="ARBA00022553"/>
    </source>
</evidence>
<dbReference type="SUPFAM" id="SSF52058">
    <property type="entry name" value="L domain-like"/>
    <property type="match status" value="1"/>
</dbReference>
<dbReference type="InterPro" id="IPR008271">
    <property type="entry name" value="Ser/Thr_kinase_AS"/>
</dbReference>
<accession>A0A8T0UP95</accession>
<feature type="domain" description="Protein kinase" evidence="18">
    <location>
        <begin position="595"/>
        <end position="867"/>
    </location>
</feature>
<keyword evidence="12" id="KW-1133">Transmembrane helix</keyword>
<sequence>MAAAPASRMLLLCLAVAATAGVLQARAQPDSNGFISIDCGLPGTASYVDDTTKLAYVPDAGFTGAGSNHNISAEYITPTLAERYHNVRSFPDGARNCYTLRSIVAQVPPPRHAATFKYGNYDGLARPPIFDLYIGVNFWTMVNVTDADSAIILEAIVLVPDDFVQVCLVNTGTGTPFISGLDLRPLKSTLYPQANATQGLVLLARLNFGPTNSTAIIRYPDDPHDRVWFPWVNTAAWNSVSTTLRVEDIADDDMFEVPTKVLQTAITPRNASESIEFSWDPEPQPKDPTPGYVANMHFSELELLPGNATRQFYVNLNGKPWFPKPYSPMYLISDTIYNSNPGRGFPHYNVSINATANSTLPPMINAVEVFSVIPTTNVGTDSQDVSAITAIKAKYGVKKNWMGDPCVPKTLAWEGLTCSYAISSPPRITSLQWEFVFCRNLSFSGLNGDVSSSFAIVKAVQYMYICHTNNLSGSVPDSLSQLSSLTVLDLTGNKLSESIPSGLLKRIQDGSLNLRYGDNPNLCTNGKSCQTKKTKSKLAITLPRKKQGPASNSVKPQNETPVTHEPPAGGGSYPQSSLQLENRLFTYKELEMITDNFQRVLGRGGFGYVYDGFLEDGTQVAVKLRSDSSNQGVKEFLAEAQTLTEIHHKNLVSMIGYCKDGDYMALVYDCLASMDFISLHGNGRNTGFLNWRQRLKIAQESAQGLEYLHKGCSPPLIHRDVKAANILLNAKLEAKIADFGLTKAYRENDTHMSNTLVGTLGYVDPEYHATMQPTTKSDVYSFGVALLELVTGRPAILRDPEPTSLIQWARQRLARGNIEGVADQRMRGDHDVNSVWKAADVALKCTAQASAQRPTMTEVVAQLQKCLELEEARAAATGGSGDPYSGYSAYSTDVSQTSTGFEVEHNFGRVPTMPTGPAAR</sequence>
<dbReference type="FunFam" id="3.80.10.10:FF:000129">
    <property type="entry name" value="Leucine-rich repeat receptor-like kinase"/>
    <property type="match status" value="1"/>
</dbReference>
<dbReference type="SMART" id="SM00220">
    <property type="entry name" value="S_TKc"/>
    <property type="match status" value="1"/>
</dbReference>
<dbReference type="PROSITE" id="PS00108">
    <property type="entry name" value="PROTEIN_KINASE_ST"/>
    <property type="match status" value="1"/>
</dbReference>
<dbReference type="EMBL" id="CM029041">
    <property type="protein sequence ID" value="KAG2626252.1"/>
    <property type="molecule type" value="Genomic_DNA"/>
</dbReference>
<dbReference type="FunFam" id="3.30.200.20:FF:000178">
    <property type="entry name" value="serine/threonine-protein kinase PBS1-like"/>
    <property type="match status" value="1"/>
</dbReference>
<keyword evidence="2" id="KW-0723">Serine/threonine-protein kinase</keyword>
<keyword evidence="14" id="KW-0675">Receptor</keyword>
<dbReference type="Gene3D" id="3.80.10.10">
    <property type="entry name" value="Ribonuclease Inhibitor"/>
    <property type="match status" value="1"/>
</dbReference>
<dbReference type="InterPro" id="IPR017441">
    <property type="entry name" value="Protein_kinase_ATP_BS"/>
</dbReference>
<keyword evidence="11 15" id="KW-0067">ATP-binding</keyword>
<name>A0A8T0UP95_PANVG</name>
<dbReference type="Proteomes" id="UP000823388">
    <property type="component" value="Chromosome 3K"/>
</dbReference>
<organism evidence="19 20">
    <name type="scientific">Panicum virgatum</name>
    <name type="common">Blackwell switchgrass</name>
    <dbReference type="NCBI Taxonomy" id="38727"/>
    <lineage>
        <taxon>Eukaryota</taxon>
        <taxon>Viridiplantae</taxon>
        <taxon>Streptophyta</taxon>
        <taxon>Embryophyta</taxon>
        <taxon>Tracheophyta</taxon>
        <taxon>Spermatophyta</taxon>
        <taxon>Magnoliopsida</taxon>
        <taxon>Liliopsida</taxon>
        <taxon>Poales</taxon>
        <taxon>Poaceae</taxon>
        <taxon>PACMAD clade</taxon>
        <taxon>Panicoideae</taxon>
        <taxon>Panicodae</taxon>
        <taxon>Paniceae</taxon>
        <taxon>Panicinae</taxon>
        <taxon>Panicum</taxon>
        <taxon>Panicum sect. Hiantes</taxon>
    </lineage>
</organism>
<evidence type="ECO:0000256" key="5">
    <source>
        <dbReference type="ARBA" id="ARBA00022679"/>
    </source>
</evidence>
<feature type="compositionally biased region" description="Polar residues" evidence="16">
    <location>
        <begin position="549"/>
        <end position="561"/>
    </location>
</feature>
<dbReference type="InterPro" id="IPR011009">
    <property type="entry name" value="Kinase-like_dom_sf"/>
</dbReference>
<evidence type="ECO:0000256" key="9">
    <source>
        <dbReference type="ARBA" id="ARBA00022741"/>
    </source>
</evidence>
<evidence type="ECO:0000256" key="4">
    <source>
        <dbReference type="ARBA" id="ARBA00022614"/>
    </source>
</evidence>
<evidence type="ECO:0000259" key="18">
    <source>
        <dbReference type="PROSITE" id="PS50011"/>
    </source>
</evidence>
<comment type="subcellular location">
    <subcellularLocation>
        <location evidence="1">Cell membrane</location>
        <topology evidence="1">Single-pass membrane protein</topology>
    </subcellularLocation>
</comment>
<evidence type="ECO:0000256" key="8">
    <source>
        <dbReference type="ARBA" id="ARBA00022737"/>
    </source>
</evidence>
<dbReference type="AlphaFoldDB" id="A0A8T0UP95"/>
<dbReference type="PANTHER" id="PTHR45631">
    <property type="entry name" value="OS07G0107800 PROTEIN-RELATED"/>
    <property type="match status" value="1"/>
</dbReference>
<evidence type="ECO:0000256" key="13">
    <source>
        <dbReference type="ARBA" id="ARBA00023136"/>
    </source>
</evidence>
<keyword evidence="20" id="KW-1185">Reference proteome</keyword>
<dbReference type="InterPro" id="IPR001245">
    <property type="entry name" value="Ser-Thr/Tyr_kinase_cat_dom"/>
</dbReference>
<evidence type="ECO:0000256" key="6">
    <source>
        <dbReference type="ARBA" id="ARBA00022692"/>
    </source>
</evidence>
<comment type="caution">
    <text evidence="19">The sequence shown here is derived from an EMBL/GenBank/DDBJ whole genome shotgun (WGS) entry which is preliminary data.</text>
</comment>
<protein>
    <recommendedName>
        <fullName evidence="18">Protein kinase domain-containing protein</fullName>
    </recommendedName>
</protein>
<dbReference type="Gene3D" id="3.30.200.20">
    <property type="entry name" value="Phosphorylase Kinase, domain 1"/>
    <property type="match status" value="1"/>
</dbReference>